<evidence type="ECO:0000313" key="2">
    <source>
        <dbReference type="Proteomes" id="UP000531594"/>
    </source>
</evidence>
<protein>
    <submittedName>
        <fullName evidence="1">Uncharacterized protein</fullName>
    </submittedName>
</protein>
<dbReference type="AlphaFoldDB" id="A0A7X0HNU9"/>
<dbReference type="Proteomes" id="UP000531594">
    <property type="component" value="Unassembled WGS sequence"/>
</dbReference>
<comment type="caution">
    <text evidence="1">The sequence shown here is derived from an EMBL/GenBank/DDBJ whole genome shotgun (WGS) entry which is preliminary data.</text>
</comment>
<sequence length="32" mass="3735">MGGVRAILNIEMICIIANYETSLERFFSPWLF</sequence>
<keyword evidence="2" id="KW-1185">Reference proteome</keyword>
<organism evidence="1 2">
    <name type="scientific">Bacillus benzoevorans</name>
    <dbReference type="NCBI Taxonomy" id="1456"/>
    <lineage>
        <taxon>Bacteria</taxon>
        <taxon>Bacillati</taxon>
        <taxon>Bacillota</taxon>
        <taxon>Bacilli</taxon>
        <taxon>Bacillales</taxon>
        <taxon>Bacillaceae</taxon>
        <taxon>Bacillus</taxon>
    </lineage>
</organism>
<gene>
    <name evidence="1" type="ORF">HNR53_000731</name>
</gene>
<evidence type="ECO:0000313" key="1">
    <source>
        <dbReference type="EMBL" id="MBB6444123.1"/>
    </source>
</evidence>
<dbReference type="EMBL" id="JACHGK010000002">
    <property type="protein sequence ID" value="MBB6444123.1"/>
    <property type="molecule type" value="Genomic_DNA"/>
</dbReference>
<reference evidence="1 2" key="1">
    <citation type="submission" date="2020-08" db="EMBL/GenBank/DDBJ databases">
        <title>Genomic Encyclopedia of Type Strains, Phase IV (KMG-IV): sequencing the most valuable type-strain genomes for metagenomic binning, comparative biology and taxonomic classification.</title>
        <authorList>
            <person name="Goeker M."/>
        </authorList>
    </citation>
    <scope>NUCLEOTIDE SEQUENCE [LARGE SCALE GENOMIC DNA]</scope>
    <source>
        <strain evidence="1 2">DSM 5391</strain>
    </source>
</reference>
<accession>A0A7X0HNU9</accession>
<name>A0A7X0HNU9_9BACI</name>
<proteinExistence type="predicted"/>